<evidence type="ECO:0000313" key="15">
    <source>
        <dbReference type="EMBL" id="GGG31782.1"/>
    </source>
</evidence>
<evidence type="ECO:0000259" key="14">
    <source>
        <dbReference type="PROSITE" id="PS51217"/>
    </source>
</evidence>
<dbReference type="EMBL" id="BMJT01000011">
    <property type="protein sequence ID" value="GGG31782.1"/>
    <property type="molecule type" value="Genomic_DNA"/>
</dbReference>
<keyword evidence="2 11" id="KW-0547">Nucleotide-binding</keyword>
<dbReference type="Proteomes" id="UP000616608">
    <property type="component" value="Unassembled WGS sequence"/>
</dbReference>
<keyword evidence="4 11" id="KW-0347">Helicase</keyword>
<dbReference type="PROSITE" id="PS51198">
    <property type="entry name" value="UVRD_HELICASE_ATP_BIND"/>
    <property type="match status" value="1"/>
</dbReference>
<comment type="similarity">
    <text evidence="1">Belongs to the helicase family. UvrD subfamily.</text>
</comment>
<evidence type="ECO:0000256" key="11">
    <source>
        <dbReference type="PROSITE-ProRule" id="PRU00560"/>
    </source>
</evidence>
<keyword evidence="6" id="KW-0238">DNA-binding</keyword>
<dbReference type="InterPro" id="IPR013986">
    <property type="entry name" value="DExx_box_DNA_helicase_dom_sf"/>
</dbReference>
<dbReference type="GO" id="GO:0000725">
    <property type="term" value="P:recombinational repair"/>
    <property type="evidence" value="ECO:0007669"/>
    <property type="project" value="TreeGrafter"/>
</dbReference>
<evidence type="ECO:0000256" key="10">
    <source>
        <dbReference type="ARBA" id="ARBA00048988"/>
    </source>
</evidence>
<dbReference type="AlphaFoldDB" id="A0A917G9P0"/>
<evidence type="ECO:0000256" key="7">
    <source>
        <dbReference type="ARBA" id="ARBA00023235"/>
    </source>
</evidence>
<dbReference type="InterPro" id="IPR014016">
    <property type="entry name" value="UvrD-like_ATP-bd"/>
</dbReference>
<feature type="binding site" evidence="11">
    <location>
        <begin position="36"/>
        <end position="43"/>
    </location>
    <ligand>
        <name>ATP</name>
        <dbReference type="ChEBI" id="CHEBI:30616"/>
    </ligand>
</feature>
<evidence type="ECO:0000256" key="2">
    <source>
        <dbReference type="ARBA" id="ARBA00022741"/>
    </source>
</evidence>
<evidence type="ECO:0000256" key="6">
    <source>
        <dbReference type="ARBA" id="ARBA00023125"/>
    </source>
</evidence>
<dbReference type="GO" id="GO:0005524">
    <property type="term" value="F:ATP binding"/>
    <property type="evidence" value="ECO:0007669"/>
    <property type="project" value="UniProtKB-UniRule"/>
</dbReference>
<evidence type="ECO:0000256" key="8">
    <source>
        <dbReference type="ARBA" id="ARBA00034617"/>
    </source>
</evidence>
<reference evidence="15" key="2">
    <citation type="submission" date="2020-09" db="EMBL/GenBank/DDBJ databases">
        <authorList>
            <person name="Sun Q."/>
            <person name="Zhou Y."/>
        </authorList>
    </citation>
    <scope>NUCLEOTIDE SEQUENCE</scope>
    <source>
        <strain evidence="15">CGMCC 1.15760</strain>
    </source>
</reference>
<keyword evidence="7" id="KW-0413">Isomerase</keyword>
<feature type="domain" description="UvrD-like helicase C-terminal" evidence="14">
    <location>
        <begin position="296"/>
        <end position="559"/>
    </location>
</feature>
<keyword evidence="12" id="KW-0175">Coiled coil</keyword>
<dbReference type="Gene3D" id="3.40.50.300">
    <property type="entry name" value="P-loop containing nucleotide triphosphate hydrolases"/>
    <property type="match status" value="2"/>
</dbReference>
<evidence type="ECO:0000256" key="5">
    <source>
        <dbReference type="ARBA" id="ARBA00022840"/>
    </source>
</evidence>
<feature type="coiled-coil region" evidence="12">
    <location>
        <begin position="523"/>
        <end position="550"/>
    </location>
</feature>
<dbReference type="Pfam" id="PF13361">
    <property type="entry name" value="UvrD_C"/>
    <property type="match status" value="1"/>
</dbReference>
<name>A0A917G9P0_9BACI</name>
<evidence type="ECO:0000256" key="3">
    <source>
        <dbReference type="ARBA" id="ARBA00022801"/>
    </source>
</evidence>
<dbReference type="CDD" id="cd17932">
    <property type="entry name" value="DEXQc_UvrD"/>
    <property type="match status" value="1"/>
</dbReference>
<dbReference type="InterPro" id="IPR027417">
    <property type="entry name" value="P-loop_NTPase"/>
</dbReference>
<proteinExistence type="inferred from homology"/>
<comment type="catalytic activity">
    <reaction evidence="8">
        <text>Couples ATP hydrolysis with the unwinding of duplex DNA by translocating in the 3'-5' direction.</text>
        <dbReference type="EC" id="5.6.2.4"/>
    </reaction>
</comment>
<dbReference type="GO" id="GO:0003677">
    <property type="term" value="F:DNA binding"/>
    <property type="evidence" value="ECO:0007669"/>
    <property type="project" value="UniProtKB-KW"/>
</dbReference>
<evidence type="ECO:0000256" key="1">
    <source>
        <dbReference type="ARBA" id="ARBA00009922"/>
    </source>
</evidence>
<dbReference type="RefSeq" id="WP_188615693.1">
    <property type="nucleotide sequence ID" value="NZ_BMJT01000011.1"/>
</dbReference>
<protein>
    <recommendedName>
        <fullName evidence="9">DNA 3'-5' helicase</fullName>
        <ecNumber evidence="9">5.6.2.4</ecNumber>
    </recommendedName>
</protein>
<dbReference type="GO" id="GO:0016787">
    <property type="term" value="F:hydrolase activity"/>
    <property type="evidence" value="ECO:0007669"/>
    <property type="project" value="UniProtKB-UniRule"/>
</dbReference>
<comment type="catalytic activity">
    <reaction evidence="10">
        <text>ATP + H2O = ADP + phosphate + H(+)</text>
        <dbReference type="Rhea" id="RHEA:13065"/>
        <dbReference type="ChEBI" id="CHEBI:15377"/>
        <dbReference type="ChEBI" id="CHEBI:15378"/>
        <dbReference type="ChEBI" id="CHEBI:30616"/>
        <dbReference type="ChEBI" id="CHEBI:43474"/>
        <dbReference type="ChEBI" id="CHEBI:456216"/>
        <dbReference type="EC" id="5.6.2.4"/>
    </reaction>
</comment>
<dbReference type="InterPro" id="IPR014017">
    <property type="entry name" value="DNA_helicase_UvrD-like_C"/>
</dbReference>
<evidence type="ECO:0000256" key="9">
    <source>
        <dbReference type="ARBA" id="ARBA00034808"/>
    </source>
</evidence>
<dbReference type="GO" id="GO:0043138">
    <property type="term" value="F:3'-5' DNA helicase activity"/>
    <property type="evidence" value="ECO:0007669"/>
    <property type="project" value="UniProtKB-EC"/>
</dbReference>
<accession>A0A917G9P0</accession>
<dbReference type="PANTHER" id="PTHR11070:SF2">
    <property type="entry name" value="ATP-DEPENDENT DNA HELICASE SRS2"/>
    <property type="match status" value="1"/>
</dbReference>
<evidence type="ECO:0000256" key="4">
    <source>
        <dbReference type="ARBA" id="ARBA00022806"/>
    </source>
</evidence>
<dbReference type="PANTHER" id="PTHR11070">
    <property type="entry name" value="UVRD / RECB / PCRA DNA HELICASE FAMILY MEMBER"/>
    <property type="match status" value="1"/>
</dbReference>
<organism evidence="15 16">
    <name type="scientific">Lysinibacillus alkalisoli</name>
    <dbReference type="NCBI Taxonomy" id="1911548"/>
    <lineage>
        <taxon>Bacteria</taxon>
        <taxon>Bacillati</taxon>
        <taxon>Bacillota</taxon>
        <taxon>Bacilli</taxon>
        <taxon>Bacillales</taxon>
        <taxon>Bacillaceae</taxon>
        <taxon>Lysinibacillus</taxon>
    </lineage>
</organism>
<comment type="caution">
    <text evidence="15">The sequence shown here is derived from an EMBL/GenBank/DDBJ whole genome shotgun (WGS) entry which is preliminary data.</text>
</comment>
<dbReference type="EC" id="5.6.2.4" evidence="9"/>
<dbReference type="Gene3D" id="1.10.10.160">
    <property type="match status" value="1"/>
</dbReference>
<sequence length="626" mass="73062">MRKIRFLQALQQAKVTLNEQQLTACLHVDQPLLLLAAPGTGKTTTTIAKIGYLLHDCAYQPHEILAVTFSRAAAQDMRQRFMHFFPQLPPVTFLTIHALALQIIRATQMPFQLIDGEFSEKRRIFRQLYRAKYQEYPSEEVVESIESYCGLIKNLHVTPTQFTTIAKERGFDIVKGAEEVYEAYETYKQNHQPQLIDYDDMLTEALRILETDAHVRQDFTTRFRFILVDEAQDTSVVQHAIIEWLAEPHQKIYMVADDDQSIYQFRGSDVTQLFDFTKRYPTGKTLTLTQNYRSTQQIVKTANQFIPHVSKRFAKKMTTMNEEGVPPRIVLCQSHHEQMTFILHLIKAQPYANTAVLYRNNASSIAVAHMLMEENIPFYVKDVYGRFFTHFIMQDLRNYLRLAYGSQVKHYRIIDAIRPRFKGYVKKEHIAQLAEKDPQANLWETLRTLPQMQPYQIRFFEKCEKIFPTLQDKTPSDAIQAVLYELDYYKQLEKYINFMKMNEEACLRILSTIQLIAQSAKTLVAFFTRLDELEQQIRQSKQQYGQEAVTLSTFHSSKGLEFDQVLLIDVQEGQVPTFHEVKAFEDNKAALDEPLRLFYVAMTRAKTQLHIFATKRQPSSFLAYVK</sequence>
<evidence type="ECO:0000259" key="13">
    <source>
        <dbReference type="PROSITE" id="PS51198"/>
    </source>
</evidence>
<dbReference type="PROSITE" id="PS51217">
    <property type="entry name" value="UVRD_HELICASE_CTER"/>
    <property type="match status" value="1"/>
</dbReference>
<dbReference type="Gene3D" id="1.10.486.10">
    <property type="entry name" value="PCRA, domain 4"/>
    <property type="match status" value="1"/>
</dbReference>
<dbReference type="SUPFAM" id="SSF52540">
    <property type="entry name" value="P-loop containing nucleoside triphosphate hydrolases"/>
    <property type="match status" value="1"/>
</dbReference>
<keyword evidence="3 11" id="KW-0378">Hydrolase</keyword>
<evidence type="ECO:0000313" key="16">
    <source>
        <dbReference type="Proteomes" id="UP000616608"/>
    </source>
</evidence>
<dbReference type="InterPro" id="IPR000212">
    <property type="entry name" value="DNA_helicase_UvrD/REP"/>
</dbReference>
<dbReference type="Pfam" id="PF00580">
    <property type="entry name" value="UvrD-helicase"/>
    <property type="match status" value="1"/>
</dbReference>
<keyword evidence="16" id="KW-1185">Reference proteome</keyword>
<keyword evidence="5 11" id="KW-0067">ATP-binding</keyword>
<evidence type="ECO:0000256" key="12">
    <source>
        <dbReference type="SAM" id="Coils"/>
    </source>
</evidence>
<gene>
    <name evidence="15" type="primary">yjcD</name>
    <name evidence="15" type="ORF">GCM10007425_28040</name>
</gene>
<reference evidence="15" key="1">
    <citation type="journal article" date="2014" name="Int. J. Syst. Evol. Microbiol.">
        <title>Complete genome sequence of Corynebacterium casei LMG S-19264T (=DSM 44701T), isolated from a smear-ripened cheese.</title>
        <authorList>
            <consortium name="US DOE Joint Genome Institute (JGI-PGF)"/>
            <person name="Walter F."/>
            <person name="Albersmeier A."/>
            <person name="Kalinowski J."/>
            <person name="Ruckert C."/>
        </authorList>
    </citation>
    <scope>NUCLEOTIDE SEQUENCE</scope>
    <source>
        <strain evidence="15">CGMCC 1.15760</strain>
    </source>
</reference>
<feature type="domain" description="UvrD-like helicase ATP-binding" evidence="13">
    <location>
        <begin position="15"/>
        <end position="295"/>
    </location>
</feature>